<feature type="transmembrane region" description="Helical" evidence="2">
    <location>
        <begin position="12"/>
        <end position="38"/>
    </location>
</feature>
<keyword evidence="2" id="KW-1133">Transmembrane helix</keyword>
<evidence type="ECO:0000259" key="3">
    <source>
        <dbReference type="Pfam" id="PF16851"/>
    </source>
</evidence>
<dbReference type="EMBL" id="JACMSC010000017">
    <property type="protein sequence ID" value="KAG6479027.1"/>
    <property type="molecule type" value="Genomic_DNA"/>
</dbReference>
<dbReference type="Pfam" id="PF16851">
    <property type="entry name" value="Stomagen"/>
    <property type="match status" value="1"/>
</dbReference>
<organism evidence="4 5">
    <name type="scientific">Zingiber officinale</name>
    <name type="common">Ginger</name>
    <name type="synonym">Amomum zingiber</name>
    <dbReference type="NCBI Taxonomy" id="94328"/>
    <lineage>
        <taxon>Eukaryota</taxon>
        <taxon>Viridiplantae</taxon>
        <taxon>Streptophyta</taxon>
        <taxon>Embryophyta</taxon>
        <taxon>Tracheophyta</taxon>
        <taxon>Spermatophyta</taxon>
        <taxon>Magnoliopsida</taxon>
        <taxon>Liliopsida</taxon>
        <taxon>Zingiberales</taxon>
        <taxon>Zingiberaceae</taxon>
        <taxon>Zingiber</taxon>
    </lineage>
</organism>
<feature type="region of interest" description="Disordered" evidence="1">
    <location>
        <begin position="164"/>
        <end position="183"/>
    </location>
</feature>
<evidence type="ECO:0000256" key="1">
    <source>
        <dbReference type="SAM" id="MobiDB-lite"/>
    </source>
</evidence>
<comment type="caution">
    <text evidence="4">The sequence shown here is derived from an EMBL/GenBank/DDBJ whole genome shotgun (WGS) entry which is preliminary data.</text>
</comment>
<dbReference type="InterPro" id="IPR038572">
    <property type="entry name" value="Stomagen_C_sf"/>
</dbReference>
<gene>
    <name evidence="4" type="ORF">ZIOFF_062477</name>
</gene>
<evidence type="ECO:0000256" key="2">
    <source>
        <dbReference type="SAM" id="Phobius"/>
    </source>
</evidence>
<feature type="transmembrane region" description="Helical" evidence="2">
    <location>
        <begin position="50"/>
        <end position="67"/>
    </location>
</feature>
<feature type="domain" description="Stomagen C-terminal" evidence="3">
    <location>
        <begin position="102"/>
        <end position="117"/>
    </location>
</feature>
<dbReference type="Gene3D" id="2.20.25.390">
    <property type="entry name" value="Stomagen"/>
    <property type="match status" value="1"/>
</dbReference>
<evidence type="ECO:0000313" key="5">
    <source>
        <dbReference type="Proteomes" id="UP000734854"/>
    </source>
</evidence>
<keyword evidence="5" id="KW-1185">Reference proteome</keyword>
<sequence>MQHYIQWGTSNSLVACMGTSYSPGPFLLSPFHLFFFPIPSNFFNSTGESMAMASTSFLLFYFLLSPFSHLTGFEGRVTTDHSSLLPLHKVEMASGGMTSGELIGSMAPICTYNECRGDLVRHRLTGITSFAAISIVDLIQRAIDSRVSGLSAIEYRKGMEEVTGDSIGEGTTEGEGEGDGVQKGIVEGVCDSSAVPA</sequence>
<name>A0A8J5F5G3_ZINOF</name>
<reference evidence="4 5" key="1">
    <citation type="submission" date="2020-08" db="EMBL/GenBank/DDBJ databases">
        <title>Plant Genome Project.</title>
        <authorList>
            <person name="Zhang R.-G."/>
        </authorList>
    </citation>
    <scope>NUCLEOTIDE SEQUENCE [LARGE SCALE GENOMIC DNA]</scope>
    <source>
        <tissue evidence="4">Rhizome</tissue>
    </source>
</reference>
<accession>A0A8J5F5G3</accession>
<dbReference type="InterPro" id="IPR044858">
    <property type="entry name" value="Stomagen_C"/>
</dbReference>
<evidence type="ECO:0000313" key="4">
    <source>
        <dbReference type="EMBL" id="KAG6479027.1"/>
    </source>
</evidence>
<keyword evidence="2" id="KW-0812">Transmembrane</keyword>
<protein>
    <recommendedName>
        <fullName evidence="3">Stomagen C-terminal domain-containing protein</fullName>
    </recommendedName>
</protein>
<dbReference type="AlphaFoldDB" id="A0A8J5F5G3"/>
<keyword evidence="2" id="KW-0472">Membrane</keyword>
<dbReference type="Proteomes" id="UP000734854">
    <property type="component" value="Unassembled WGS sequence"/>
</dbReference>
<proteinExistence type="predicted"/>